<name>A0ABV3L9A2_9RHOB</name>
<proteinExistence type="predicted"/>
<protein>
    <submittedName>
        <fullName evidence="2">Uncharacterized protein</fullName>
    </submittedName>
</protein>
<dbReference type="EMBL" id="JBFBVU010000023">
    <property type="protein sequence ID" value="MEV8468149.1"/>
    <property type="molecule type" value="Genomic_DNA"/>
</dbReference>
<keyword evidence="3" id="KW-1185">Reference proteome</keyword>
<feature type="transmembrane region" description="Helical" evidence="1">
    <location>
        <begin position="106"/>
        <end position="125"/>
    </location>
</feature>
<evidence type="ECO:0000313" key="3">
    <source>
        <dbReference type="Proteomes" id="UP001553161"/>
    </source>
</evidence>
<feature type="transmembrane region" description="Helical" evidence="1">
    <location>
        <begin position="6"/>
        <end position="24"/>
    </location>
</feature>
<reference evidence="2 3" key="1">
    <citation type="submission" date="2024-07" db="EMBL/GenBank/DDBJ databases">
        <authorList>
            <person name="Kang M."/>
        </authorList>
    </citation>
    <scope>NUCLEOTIDE SEQUENCE [LARGE SCALE GENOMIC DNA]</scope>
    <source>
        <strain evidence="2 3">DFM31</strain>
    </source>
</reference>
<dbReference type="RefSeq" id="WP_366194105.1">
    <property type="nucleotide sequence ID" value="NZ_JBFBVU010000023.1"/>
</dbReference>
<gene>
    <name evidence="2" type="ORF">AB0T83_15345</name>
</gene>
<feature type="transmembrane region" description="Helical" evidence="1">
    <location>
        <begin position="68"/>
        <end position="86"/>
    </location>
</feature>
<keyword evidence="1" id="KW-1133">Transmembrane helix</keyword>
<dbReference type="Proteomes" id="UP001553161">
    <property type="component" value="Unassembled WGS sequence"/>
</dbReference>
<comment type="caution">
    <text evidence="2">The sequence shown here is derived from an EMBL/GenBank/DDBJ whole genome shotgun (WGS) entry which is preliminary data.</text>
</comment>
<accession>A0ABV3L9A2</accession>
<organism evidence="2 3">
    <name type="scientific">Meridianimarinicoccus marinus</name>
    <dbReference type="NCBI Taxonomy" id="3231483"/>
    <lineage>
        <taxon>Bacteria</taxon>
        <taxon>Pseudomonadati</taxon>
        <taxon>Pseudomonadota</taxon>
        <taxon>Alphaproteobacteria</taxon>
        <taxon>Rhodobacterales</taxon>
        <taxon>Paracoccaceae</taxon>
        <taxon>Meridianimarinicoccus</taxon>
    </lineage>
</organism>
<evidence type="ECO:0000313" key="2">
    <source>
        <dbReference type="EMBL" id="MEV8468149.1"/>
    </source>
</evidence>
<keyword evidence="1" id="KW-0472">Membrane</keyword>
<evidence type="ECO:0000256" key="1">
    <source>
        <dbReference type="SAM" id="Phobius"/>
    </source>
</evidence>
<sequence>MTVIIVGLSVLCFIAAFQVLNLVPRARTAIATSRATAAVMGDKSLDEDAKEAAVQKAALSLMKNFLDLLVRGILTLVAAWVPIQAADMIGLKPADETLAFMLRLDVILITSVIVTVAVIIGLRVAKK</sequence>
<keyword evidence="1" id="KW-0812">Transmembrane</keyword>